<dbReference type="EMBL" id="EQ973938">
    <property type="protein sequence ID" value="EEF37922.1"/>
    <property type="molecule type" value="Genomic_DNA"/>
</dbReference>
<gene>
    <name evidence="2" type="ORF">RCOM_0223010</name>
</gene>
<name>B9SER3_RICCO</name>
<dbReference type="InParanoid" id="B9SER3"/>
<protein>
    <submittedName>
        <fullName evidence="2">Uncharacterized protein</fullName>
    </submittedName>
</protein>
<evidence type="ECO:0000256" key="1">
    <source>
        <dbReference type="SAM" id="MobiDB-lite"/>
    </source>
</evidence>
<keyword evidence="3" id="KW-1185">Reference proteome</keyword>
<sequence>MGKTEEKYREGYMVTGSTSSKQRTMRKAAEEQKPVWIRVREMGNGQLYIFLSRMNIHMAM</sequence>
<accession>B9SER3</accession>
<evidence type="ECO:0000313" key="3">
    <source>
        <dbReference type="Proteomes" id="UP000008311"/>
    </source>
</evidence>
<feature type="region of interest" description="Disordered" evidence="1">
    <location>
        <begin position="1"/>
        <end position="25"/>
    </location>
</feature>
<reference evidence="3" key="1">
    <citation type="journal article" date="2010" name="Nat. Biotechnol.">
        <title>Draft genome sequence of the oilseed species Ricinus communis.</title>
        <authorList>
            <person name="Chan A.P."/>
            <person name="Crabtree J."/>
            <person name="Zhao Q."/>
            <person name="Lorenzi H."/>
            <person name="Orvis J."/>
            <person name="Puiu D."/>
            <person name="Melake-Berhan A."/>
            <person name="Jones K.M."/>
            <person name="Redman J."/>
            <person name="Chen G."/>
            <person name="Cahoon E.B."/>
            <person name="Gedil M."/>
            <person name="Stanke M."/>
            <person name="Haas B.J."/>
            <person name="Wortman J.R."/>
            <person name="Fraser-Liggett C.M."/>
            <person name="Ravel J."/>
            <person name="Rabinowicz P.D."/>
        </authorList>
    </citation>
    <scope>NUCLEOTIDE SEQUENCE [LARGE SCALE GENOMIC DNA]</scope>
    <source>
        <strain evidence="3">cv. Hale</strain>
    </source>
</reference>
<organism evidence="2 3">
    <name type="scientific">Ricinus communis</name>
    <name type="common">Castor bean</name>
    <dbReference type="NCBI Taxonomy" id="3988"/>
    <lineage>
        <taxon>Eukaryota</taxon>
        <taxon>Viridiplantae</taxon>
        <taxon>Streptophyta</taxon>
        <taxon>Embryophyta</taxon>
        <taxon>Tracheophyta</taxon>
        <taxon>Spermatophyta</taxon>
        <taxon>Magnoliopsida</taxon>
        <taxon>eudicotyledons</taxon>
        <taxon>Gunneridae</taxon>
        <taxon>Pentapetalae</taxon>
        <taxon>rosids</taxon>
        <taxon>fabids</taxon>
        <taxon>Malpighiales</taxon>
        <taxon>Euphorbiaceae</taxon>
        <taxon>Acalyphoideae</taxon>
        <taxon>Acalypheae</taxon>
        <taxon>Ricinus</taxon>
    </lineage>
</organism>
<dbReference type="AlphaFoldDB" id="B9SER3"/>
<dbReference type="Proteomes" id="UP000008311">
    <property type="component" value="Unassembled WGS sequence"/>
</dbReference>
<proteinExistence type="predicted"/>
<feature type="compositionally biased region" description="Basic and acidic residues" evidence="1">
    <location>
        <begin position="1"/>
        <end position="10"/>
    </location>
</feature>
<evidence type="ECO:0000313" key="2">
    <source>
        <dbReference type="EMBL" id="EEF37922.1"/>
    </source>
</evidence>